<dbReference type="Gene3D" id="1.10.340.70">
    <property type="match status" value="1"/>
</dbReference>
<keyword evidence="3" id="KW-1185">Reference proteome</keyword>
<evidence type="ECO:0000313" key="2">
    <source>
        <dbReference type="EMBL" id="GBN01610.1"/>
    </source>
</evidence>
<feature type="domain" description="Integrase zinc-binding" evidence="1">
    <location>
        <begin position="37"/>
        <end position="88"/>
    </location>
</feature>
<organism evidence="2 3">
    <name type="scientific">Araneus ventricosus</name>
    <name type="common">Orbweaver spider</name>
    <name type="synonym">Epeira ventricosa</name>
    <dbReference type="NCBI Taxonomy" id="182803"/>
    <lineage>
        <taxon>Eukaryota</taxon>
        <taxon>Metazoa</taxon>
        <taxon>Ecdysozoa</taxon>
        <taxon>Arthropoda</taxon>
        <taxon>Chelicerata</taxon>
        <taxon>Arachnida</taxon>
        <taxon>Araneae</taxon>
        <taxon>Araneomorphae</taxon>
        <taxon>Entelegynae</taxon>
        <taxon>Araneoidea</taxon>
        <taxon>Araneidae</taxon>
        <taxon>Araneus</taxon>
    </lineage>
</organism>
<gene>
    <name evidence="2" type="ORF">AVEN_265912_1</name>
</gene>
<accession>A0A4Y2KI66</accession>
<evidence type="ECO:0000259" key="1">
    <source>
        <dbReference type="Pfam" id="PF17921"/>
    </source>
</evidence>
<dbReference type="EMBL" id="BGPR01004632">
    <property type="protein sequence ID" value="GBN01610.1"/>
    <property type="molecule type" value="Genomic_DNA"/>
</dbReference>
<name>A0A4Y2KI66_ARAVE</name>
<comment type="caution">
    <text evidence="2">The sequence shown here is derived from an EMBL/GenBank/DDBJ whole genome shotgun (WGS) entry which is preliminary data.</text>
</comment>
<dbReference type="OrthoDB" id="6510033at2759"/>
<dbReference type="InterPro" id="IPR036397">
    <property type="entry name" value="RNaseH_sf"/>
</dbReference>
<dbReference type="GO" id="GO:0003676">
    <property type="term" value="F:nucleic acid binding"/>
    <property type="evidence" value="ECO:0007669"/>
    <property type="project" value="InterPro"/>
</dbReference>
<sequence>MLTEDGLLCLGGRLQKSDFNFHEKDSLILPTKSRLSQLLIMREHHQRLHHAGVSETLTQIRENYWILCGRQTVKSCLNKCLICKKFKVRPGNQIMAPLPANRIQKRYPFENVGIDFASPIYTRNTDKAYIALFTCAVTRAIHLEVVSSLSTEHFL</sequence>
<proteinExistence type="predicted"/>
<dbReference type="InterPro" id="IPR041588">
    <property type="entry name" value="Integrase_H2C2"/>
</dbReference>
<dbReference type="Pfam" id="PF17921">
    <property type="entry name" value="Integrase_H2C2"/>
    <property type="match status" value="1"/>
</dbReference>
<dbReference type="PANTHER" id="PTHR47331:SF1">
    <property type="entry name" value="GAG-LIKE PROTEIN"/>
    <property type="match status" value="1"/>
</dbReference>
<reference evidence="2 3" key="1">
    <citation type="journal article" date="2019" name="Sci. Rep.">
        <title>Orb-weaving spider Araneus ventricosus genome elucidates the spidroin gene catalogue.</title>
        <authorList>
            <person name="Kono N."/>
            <person name="Nakamura H."/>
            <person name="Ohtoshi R."/>
            <person name="Moran D.A.P."/>
            <person name="Shinohara A."/>
            <person name="Yoshida Y."/>
            <person name="Fujiwara M."/>
            <person name="Mori M."/>
            <person name="Tomita M."/>
            <person name="Arakawa K."/>
        </authorList>
    </citation>
    <scope>NUCLEOTIDE SEQUENCE [LARGE SCALE GENOMIC DNA]</scope>
</reference>
<dbReference type="Proteomes" id="UP000499080">
    <property type="component" value="Unassembled WGS sequence"/>
</dbReference>
<protein>
    <recommendedName>
        <fullName evidence="1">Integrase zinc-binding domain-containing protein</fullName>
    </recommendedName>
</protein>
<dbReference type="PANTHER" id="PTHR47331">
    <property type="entry name" value="PHD-TYPE DOMAIN-CONTAINING PROTEIN"/>
    <property type="match status" value="1"/>
</dbReference>
<evidence type="ECO:0000313" key="3">
    <source>
        <dbReference type="Proteomes" id="UP000499080"/>
    </source>
</evidence>
<dbReference type="Gene3D" id="3.30.420.10">
    <property type="entry name" value="Ribonuclease H-like superfamily/Ribonuclease H"/>
    <property type="match status" value="1"/>
</dbReference>
<dbReference type="AlphaFoldDB" id="A0A4Y2KI66"/>